<dbReference type="AlphaFoldDB" id="A0ABC9U2U5"/>
<sequence length="540" mass="63796">MAIDKYLMDSIIANEIPMDERPFWFDIKQQKFLHNIDTFYYSVKLINDFTINTEDAAVLHFRKTTERLRDKMGYNDSIPFYLDTIGENMNLLNLSYGKYYNVCLECPEYFHVFIASKVPPSASGFNSVTCEIIVQLRSYMLWMYGIHAAFEESLRYVQAIVDQFGFDISFVQENRIDYCWHSNYLVNPEKFFSIENFYKMRVDRYRGANYHTAKVGSEDYEIDYVSLGNRGGKCFVRIYLKSKEVVEQGYKAFFFKLWYFNGLINRYDLYCYEKAYVQRSWKYMTIARLEFYLEFGACEDFKRSCRAYMKQYDLSRKVSDAMIAFADFLTPKIHLVTNVEYQTMRKGTKSYCLLPVSDNRLKGAAKRVYDYLDNRPLIINYLTHDILRLVQPSGDSNKSRRDYCGFWSALRNTKLVDMRQLPEQLRLIRIYNRQLNKDVMKRSLLNKAIVFGIYTKGINNDGVMQDAMDALLKMNDNDLMNALRYKNKKSREFNPNELTGMVEENLTHDFVLFDKSSGAFYDDSTFLSDFQDGGVFNDDF</sequence>
<organism evidence="1 2">
    <name type="scientific">[Clostridium] symbiosum ATCC 14940</name>
    <dbReference type="NCBI Taxonomy" id="411472"/>
    <lineage>
        <taxon>Bacteria</taxon>
        <taxon>Bacillati</taxon>
        <taxon>Bacillota</taxon>
        <taxon>Clostridia</taxon>
        <taxon>Lachnospirales</taxon>
        <taxon>Lachnospiraceae</taxon>
        <taxon>Otoolea</taxon>
    </lineage>
</organism>
<evidence type="ECO:0000313" key="2">
    <source>
        <dbReference type="Proteomes" id="UP000016491"/>
    </source>
</evidence>
<comment type="caution">
    <text evidence="1">The sequence shown here is derived from an EMBL/GenBank/DDBJ whole genome shotgun (WGS) entry which is preliminary data.</text>
</comment>
<gene>
    <name evidence="1" type="ORF">CLOSYM_00554</name>
</gene>
<reference evidence="1 2" key="1">
    <citation type="submission" date="2013-07" db="EMBL/GenBank/DDBJ databases">
        <authorList>
            <person name="Weinstock G."/>
            <person name="Sodergren E."/>
            <person name="Wylie T."/>
            <person name="Fulton L."/>
            <person name="Fulton R."/>
            <person name="Fronick C."/>
            <person name="O'Laughlin M."/>
            <person name="Godfrey J."/>
            <person name="Miner T."/>
            <person name="Herter B."/>
            <person name="Appelbaum E."/>
            <person name="Cordes M."/>
            <person name="Lek S."/>
            <person name="Wollam A."/>
            <person name="Pepin K.H."/>
            <person name="Palsikar V.B."/>
            <person name="Mitreva M."/>
            <person name="Wilson R.K."/>
        </authorList>
    </citation>
    <scope>NUCLEOTIDE SEQUENCE [LARGE SCALE GENOMIC DNA]</scope>
    <source>
        <strain evidence="1 2">ATCC 14940</strain>
    </source>
</reference>
<evidence type="ECO:0008006" key="3">
    <source>
        <dbReference type="Google" id="ProtNLM"/>
    </source>
</evidence>
<dbReference type="Proteomes" id="UP000016491">
    <property type="component" value="Unassembled WGS sequence"/>
</dbReference>
<accession>A0ABC9U2U5</accession>
<dbReference type="RefSeq" id="WP_021640692.1">
    <property type="nucleotide sequence ID" value="NZ_KE992800.1"/>
</dbReference>
<evidence type="ECO:0000313" key="1">
    <source>
        <dbReference type="EMBL" id="ERI79919.1"/>
    </source>
</evidence>
<proteinExistence type="predicted"/>
<dbReference type="EMBL" id="AWSU01000045">
    <property type="protein sequence ID" value="ERI79919.1"/>
    <property type="molecule type" value="Genomic_DNA"/>
</dbReference>
<name>A0ABC9U2U5_CLOSY</name>
<protein>
    <recommendedName>
        <fullName evidence="3">Replication initiation factor</fullName>
    </recommendedName>
</protein>